<keyword evidence="4" id="KW-0808">Transferase</keyword>
<feature type="compositionally biased region" description="Polar residues" evidence="1">
    <location>
        <begin position="535"/>
        <end position="606"/>
    </location>
</feature>
<dbReference type="SUPFAM" id="SSF56112">
    <property type="entry name" value="Protein kinase-like (PK-like)"/>
    <property type="match status" value="2"/>
</dbReference>
<feature type="compositionally biased region" description="Low complexity" evidence="1">
    <location>
        <begin position="432"/>
        <end position="449"/>
    </location>
</feature>
<gene>
    <name evidence="4" type="primary">LOC101855437</name>
</gene>
<dbReference type="GeneID" id="101855437"/>
<sequence length="946" mass="104508">MFRVESFNGDGTVQVPSGKETLAILKRNSKLEFTVGYFSKPGELSVVKKFLLPRRPSRERFGEIRKLMERYKDEVTLLNELKHDNIIVMTSTYQCLDYRALVLEYIPHTLLDCISARIPFQGVQNVIYHISKALCFLQTRRIAHGDVKLENVRVTKEGVGKLCDFTRAQKISAMTSVKPRVWRGTEAYLAPEMKDESMPRDAFKMDHYAFGVVMWSACYFILPAVGLDYLAHVEKSPHRLNEFSKYSLKHLLSKHPEQRTDINQICEALKRQIDGQGLNVQSLDFTKPEGEDVVDGDTENSSHGGEKRSTSLPSSQRRDPELQKDGQSPRSAERAVATDRSASIEHSQSSFTAPTEHSDSFSTVATTDSESLATVATEHSQSLSTISTEPSQSLSTVPTEHFQNVSTVSTDSHCLSTISTTDSQSLPKVSTEHSQSSSTISTEPSQSLSTVPTDHSQSLSTASTTHSQSFSTVSTEQSPGLSSVSTTDSQSLSTVPIEHSESLSTVPTKHSQSLSTVAKELSDSLPTVPTEHSPILSTGATEQSLSTVPTEHSQSLLTVPTTHSQSLSTVPTEHSQSLSTVPTEHSDSESLSTEATENPNGSSTEATSNSESLSRESTERSQSLWMVSTLHSPGLIVPINHSPGRLSGSPRASGVGESTSARTQGLASAYVTFEPKTPNIDYVIGDVIESLATTQTEVIRHGEGSNLVTAVSNEEEDQAVIVKKYFQSGSSFIDSANVAIKLTRRFEKEVSLLKTIDHPRIIRLISAHQCDTYYAIIMEHMDGTLDQGIPYADYIAESLLSQIAEAICYLHERGIVHGHITLEHILVSIEYDIAKLSDLDSAQIVRNRSNKPSFWHGRAPYMAPEFYDSSQRLDAFKMDNYAFGVVMWSLCYNSLPFEETDYSCYEPSISYPIDRYFEKCLSMLLPKPCEERASIFEIRDLIEKGG</sequence>
<dbReference type="PROSITE" id="PS50011">
    <property type="entry name" value="PROTEIN_KINASE_DOM"/>
    <property type="match status" value="2"/>
</dbReference>
<dbReference type="Proteomes" id="UP000694888">
    <property type="component" value="Unplaced"/>
</dbReference>
<organism evidence="3 4">
    <name type="scientific">Aplysia californica</name>
    <name type="common">California sea hare</name>
    <dbReference type="NCBI Taxonomy" id="6500"/>
    <lineage>
        <taxon>Eukaryota</taxon>
        <taxon>Metazoa</taxon>
        <taxon>Spiralia</taxon>
        <taxon>Lophotrochozoa</taxon>
        <taxon>Mollusca</taxon>
        <taxon>Gastropoda</taxon>
        <taxon>Heterobranchia</taxon>
        <taxon>Euthyneura</taxon>
        <taxon>Tectipleura</taxon>
        <taxon>Aplysiida</taxon>
        <taxon>Aplysioidea</taxon>
        <taxon>Aplysiidae</taxon>
        <taxon>Aplysia</taxon>
    </lineage>
</organism>
<feature type="compositionally biased region" description="Low complexity" evidence="1">
    <location>
        <begin position="481"/>
        <end position="495"/>
    </location>
</feature>
<name>A0ABM0JXV6_APLCA</name>
<dbReference type="PANTHER" id="PTHR24362:SF309">
    <property type="entry name" value="PROTEIN KINASE DOMAIN-CONTAINING PROTEIN"/>
    <property type="match status" value="1"/>
</dbReference>
<dbReference type="InterPro" id="IPR011009">
    <property type="entry name" value="Kinase-like_dom_sf"/>
</dbReference>
<reference evidence="4" key="1">
    <citation type="submission" date="2025-08" db="UniProtKB">
        <authorList>
            <consortium name="RefSeq"/>
        </authorList>
    </citation>
    <scope>IDENTIFICATION</scope>
</reference>
<feature type="compositionally biased region" description="Polar residues" evidence="1">
    <location>
        <begin position="450"/>
        <end position="480"/>
    </location>
</feature>
<dbReference type="PANTHER" id="PTHR24362">
    <property type="entry name" value="SERINE/THREONINE-PROTEIN KINASE NEK"/>
    <property type="match status" value="1"/>
</dbReference>
<feature type="domain" description="Protein kinase" evidence="2">
    <location>
        <begin position="22"/>
        <end position="273"/>
    </location>
</feature>
<feature type="compositionally biased region" description="Polar residues" evidence="1">
    <location>
        <begin position="418"/>
        <end position="428"/>
    </location>
</feature>
<dbReference type="CDD" id="cd00180">
    <property type="entry name" value="PKc"/>
    <property type="match status" value="2"/>
</dbReference>
<accession>A0ABM0JXV6</accession>
<dbReference type="SMART" id="SM00220">
    <property type="entry name" value="S_TKc"/>
    <property type="match status" value="2"/>
</dbReference>
<keyword evidence="4" id="KW-0418">Kinase</keyword>
<evidence type="ECO:0000259" key="2">
    <source>
        <dbReference type="PROSITE" id="PS50011"/>
    </source>
</evidence>
<dbReference type="RefSeq" id="XP_005104109.1">
    <property type="nucleotide sequence ID" value="XM_005104052.3"/>
</dbReference>
<evidence type="ECO:0000256" key="1">
    <source>
        <dbReference type="SAM" id="MobiDB-lite"/>
    </source>
</evidence>
<feature type="domain" description="Protein kinase" evidence="2">
    <location>
        <begin position="693"/>
        <end position="942"/>
    </location>
</feature>
<feature type="compositionally biased region" description="Polar residues" evidence="1">
    <location>
        <begin position="502"/>
        <end position="516"/>
    </location>
</feature>
<feature type="region of interest" description="Disordered" evidence="1">
    <location>
        <begin position="280"/>
        <end position="398"/>
    </location>
</feature>
<dbReference type="InterPro" id="IPR000719">
    <property type="entry name" value="Prot_kinase_dom"/>
</dbReference>
<dbReference type="Gene3D" id="1.10.510.10">
    <property type="entry name" value="Transferase(Phosphotransferase) domain 1"/>
    <property type="match status" value="2"/>
</dbReference>
<feature type="region of interest" description="Disordered" evidence="1">
    <location>
        <begin position="418"/>
        <end position="623"/>
    </location>
</feature>
<evidence type="ECO:0000313" key="3">
    <source>
        <dbReference type="Proteomes" id="UP000694888"/>
    </source>
</evidence>
<keyword evidence="3" id="KW-1185">Reference proteome</keyword>
<evidence type="ECO:0000313" key="4">
    <source>
        <dbReference type="RefSeq" id="XP_005104109.1"/>
    </source>
</evidence>
<feature type="compositionally biased region" description="Polar residues" evidence="1">
    <location>
        <begin position="340"/>
        <end position="398"/>
    </location>
</feature>
<proteinExistence type="predicted"/>
<protein>
    <submittedName>
        <fullName evidence="4">Probable serine/threonine-protein kinase roco5</fullName>
    </submittedName>
</protein>
<dbReference type="Pfam" id="PF00069">
    <property type="entry name" value="Pkinase"/>
    <property type="match status" value="2"/>
</dbReference>
<dbReference type="GO" id="GO:0016301">
    <property type="term" value="F:kinase activity"/>
    <property type="evidence" value="ECO:0007669"/>
    <property type="project" value="UniProtKB-KW"/>
</dbReference>